<feature type="domain" description="VWFA" evidence="2">
    <location>
        <begin position="111"/>
        <end position="314"/>
    </location>
</feature>
<comment type="caution">
    <text evidence="3">The sequence shown here is derived from an EMBL/GenBank/DDBJ whole genome shotgun (WGS) entry which is preliminary data.</text>
</comment>
<accession>A0ABR8RUJ1</accession>
<keyword evidence="4" id="KW-1185">Reference proteome</keyword>
<evidence type="ECO:0000259" key="2">
    <source>
        <dbReference type="PROSITE" id="PS50234"/>
    </source>
</evidence>
<evidence type="ECO:0000313" key="4">
    <source>
        <dbReference type="Proteomes" id="UP000641803"/>
    </source>
</evidence>
<keyword evidence="1" id="KW-0812">Transmembrane</keyword>
<sequence length="357" mass="38321">MVTPGPQGASILWPWLLAVVVVLVLAAGATAWWLARRRRARAEKARPDDVTWVANSSYLAQVPAFAAWVRRYRTLQVAGLVGLLVALVGVGAVAARPVETDLVVDRLGTRDIVLCLDVSGSMTAYDGEILKVYSELVDNFEGERIALSIFNSTSRTVFPLTDDYTLVQEELAAGVAAFDKDPSTLDFSSERDEKDILEFLTYTAGTLANESAASLIGDGLANCALQFDEEATDRSRSIILATDNYVAGEPIYTLEEAAALVASRDITLHGIYGGSDLYAGTPEETGYREVIEAGGGLYFLAGDPQAVEGMVEDVVAQQAVELDASPEVVVTDLPTIWFLVATAGAALLVVVAWRLRE</sequence>
<name>A0ABR8RUJ1_9CELL</name>
<feature type="transmembrane region" description="Helical" evidence="1">
    <location>
        <begin position="336"/>
        <end position="355"/>
    </location>
</feature>
<proteinExistence type="predicted"/>
<evidence type="ECO:0000256" key="1">
    <source>
        <dbReference type="SAM" id="Phobius"/>
    </source>
</evidence>
<dbReference type="SUPFAM" id="SSF53300">
    <property type="entry name" value="vWA-like"/>
    <property type="match status" value="1"/>
</dbReference>
<keyword evidence="1" id="KW-0472">Membrane</keyword>
<organism evidence="3 4">
    <name type="scientific">Oerskovia rustica</name>
    <dbReference type="NCBI Taxonomy" id="2762237"/>
    <lineage>
        <taxon>Bacteria</taxon>
        <taxon>Bacillati</taxon>
        <taxon>Actinomycetota</taxon>
        <taxon>Actinomycetes</taxon>
        <taxon>Micrococcales</taxon>
        <taxon>Cellulomonadaceae</taxon>
        <taxon>Oerskovia</taxon>
    </lineage>
</organism>
<dbReference type="InterPro" id="IPR036465">
    <property type="entry name" value="vWFA_dom_sf"/>
</dbReference>
<dbReference type="InterPro" id="IPR002035">
    <property type="entry name" value="VWF_A"/>
</dbReference>
<protein>
    <submittedName>
        <fullName evidence="3">VWA domain-containing protein</fullName>
    </submittedName>
</protein>
<gene>
    <name evidence="3" type="ORF">H9652_13650</name>
</gene>
<dbReference type="RefSeq" id="WP_191796727.1">
    <property type="nucleotide sequence ID" value="NZ_JACSQQ010000023.1"/>
</dbReference>
<feature type="transmembrane region" description="Helical" evidence="1">
    <location>
        <begin position="12"/>
        <end position="35"/>
    </location>
</feature>
<dbReference type="Gene3D" id="3.40.50.410">
    <property type="entry name" value="von Willebrand factor, type A domain"/>
    <property type="match status" value="1"/>
</dbReference>
<evidence type="ECO:0000313" key="3">
    <source>
        <dbReference type="EMBL" id="MBD7951443.1"/>
    </source>
</evidence>
<dbReference type="EMBL" id="JACSQQ010000023">
    <property type="protein sequence ID" value="MBD7951443.1"/>
    <property type="molecule type" value="Genomic_DNA"/>
</dbReference>
<feature type="transmembrane region" description="Helical" evidence="1">
    <location>
        <begin position="77"/>
        <end position="95"/>
    </location>
</feature>
<keyword evidence="1" id="KW-1133">Transmembrane helix</keyword>
<dbReference type="Proteomes" id="UP000641803">
    <property type="component" value="Unassembled WGS sequence"/>
</dbReference>
<reference evidence="3 4" key="1">
    <citation type="submission" date="2020-08" db="EMBL/GenBank/DDBJ databases">
        <title>A Genomic Blueprint of the Chicken Gut Microbiome.</title>
        <authorList>
            <person name="Gilroy R."/>
            <person name="Ravi A."/>
            <person name="Getino M."/>
            <person name="Pursley I."/>
            <person name="Horton D.L."/>
            <person name="Alikhan N.-F."/>
            <person name="Baker D."/>
            <person name="Gharbi K."/>
            <person name="Hall N."/>
            <person name="Watson M."/>
            <person name="Adriaenssens E.M."/>
            <person name="Foster-Nyarko E."/>
            <person name="Jarju S."/>
            <person name="Secka A."/>
            <person name="Antonio M."/>
            <person name="Oren A."/>
            <person name="Chaudhuri R."/>
            <person name="La Ragione R.M."/>
            <person name="Hildebrand F."/>
            <person name="Pallen M.J."/>
        </authorList>
    </citation>
    <scope>NUCLEOTIDE SEQUENCE [LARGE SCALE GENOMIC DNA]</scope>
    <source>
        <strain evidence="3 4">Sa4CUA1</strain>
    </source>
</reference>
<dbReference type="PROSITE" id="PS50234">
    <property type="entry name" value="VWFA"/>
    <property type="match status" value="1"/>
</dbReference>